<name>A0A2C0EZD9_BACCE</name>
<dbReference type="EMBL" id="NUJQ01000002">
    <property type="protein sequence ID" value="PGQ11989.1"/>
    <property type="molecule type" value="Genomic_DNA"/>
</dbReference>
<dbReference type="NCBIfam" id="TIGR01537">
    <property type="entry name" value="portal_HK97"/>
    <property type="match status" value="1"/>
</dbReference>
<dbReference type="InterPro" id="IPR006427">
    <property type="entry name" value="Portal_HK97"/>
</dbReference>
<sequence>MGLIDWIGGWFGKRNREALKSYLYESSIDFYFKKLAVSTCVDLIANTLVRCEFQTFEKGKEVRNQNYYLFNVQPNQNQNASQFMHSLISHLIYDNECLVIMHNDQLYVADSFNKEEFALRENWYTNVTINDFTFTQKVFKESEVFYFKLNDENIMNVIDGLYGSWGKLITSATNIYKRSNAMRVVVKGEFLRAQTDEMQEQIDAMFNEQFKTFFEADNAGAVFQLQDGYELDNFSNTSKGNKLDSRDIKSLVDDIIDFVSMAFHVPKGMLKGDVVDVSKQTDNFLMFCINPLIELITDEINRKFYTKEEYLGRTYLKVDTSRIKHVDITELANACDVFFRIGVNSINDILRMLGREPIDEEWADMRYVTKNYESVENAESLKGGENNDGNGNTKNQK</sequence>
<evidence type="ECO:0000313" key="2">
    <source>
        <dbReference type="EMBL" id="PGQ11989.1"/>
    </source>
</evidence>
<dbReference type="Pfam" id="PF04860">
    <property type="entry name" value="Phage_portal"/>
    <property type="match status" value="1"/>
</dbReference>
<evidence type="ECO:0000256" key="1">
    <source>
        <dbReference type="SAM" id="MobiDB-lite"/>
    </source>
</evidence>
<dbReference type="InterPro" id="IPR006944">
    <property type="entry name" value="Phage/GTA_portal"/>
</dbReference>
<dbReference type="Proteomes" id="UP000221438">
    <property type="component" value="Unassembled WGS sequence"/>
</dbReference>
<feature type="region of interest" description="Disordered" evidence="1">
    <location>
        <begin position="378"/>
        <end position="397"/>
    </location>
</feature>
<comment type="caution">
    <text evidence="2">The sequence shown here is derived from an EMBL/GenBank/DDBJ whole genome shotgun (WGS) entry which is preliminary data.</text>
</comment>
<proteinExistence type="predicted"/>
<accession>A0A2C0EZD9</accession>
<organism evidence="2 3">
    <name type="scientific">Bacillus cereus</name>
    <dbReference type="NCBI Taxonomy" id="1396"/>
    <lineage>
        <taxon>Bacteria</taxon>
        <taxon>Bacillati</taxon>
        <taxon>Bacillota</taxon>
        <taxon>Bacilli</taxon>
        <taxon>Bacillales</taxon>
        <taxon>Bacillaceae</taxon>
        <taxon>Bacillus</taxon>
        <taxon>Bacillus cereus group</taxon>
    </lineage>
</organism>
<protein>
    <submittedName>
        <fullName evidence="2">Phage portal protein</fullName>
    </submittedName>
</protein>
<dbReference type="RefSeq" id="WP_098774660.1">
    <property type="nucleotide sequence ID" value="NZ_NUJQ01000002.1"/>
</dbReference>
<gene>
    <name evidence="2" type="ORF">COA08_01445</name>
</gene>
<reference evidence="2 3" key="1">
    <citation type="submission" date="2017-09" db="EMBL/GenBank/DDBJ databases">
        <title>Large-scale bioinformatics analysis of Bacillus genomes uncovers conserved roles of natural products in bacterial physiology.</title>
        <authorList>
            <consortium name="Agbiome Team Llc"/>
            <person name="Bleich R.M."/>
            <person name="Grubbs K.J."/>
            <person name="Santa Maria K.C."/>
            <person name="Allen S.E."/>
            <person name="Farag S."/>
            <person name="Shank E.A."/>
            <person name="Bowers A."/>
        </authorList>
    </citation>
    <scope>NUCLEOTIDE SEQUENCE [LARGE SCALE GENOMIC DNA]</scope>
    <source>
        <strain evidence="2 3">AFS046104</strain>
    </source>
</reference>
<feature type="compositionally biased region" description="Polar residues" evidence="1">
    <location>
        <begin position="387"/>
        <end position="397"/>
    </location>
</feature>
<dbReference type="AlphaFoldDB" id="A0A2C0EZD9"/>
<evidence type="ECO:0000313" key="3">
    <source>
        <dbReference type="Proteomes" id="UP000221438"/>
    </source>
</evidence>